<protein>
    <submittedName>
        <fullName evidence="7">D-2-hydroxyacid dehydrogenase</fullName>
    </submittedName>
</protein>
<dbReference type="Pfam" id="PF02826">
    <property type="entry name" value="2-Hacid_dh_C"/>
    <property type="match status" value="1"/>
</dbReference>
<dbReference type="InterPro" id="IPR006139">
    <property type="entry name" value="D-isomer_2_OHA_DH_cat_dom"/>
</dbReference>
<dbReference type="InterPro" id="IPR036291">
    <property type="entry name" value="NAD(P)-bd_dom_sf"/>
</dbReference>
<dbReference type="PANTHER" id="PTHR43333">
    <property type="entry name" value="2-HACID_DH_C DOMAIN-CONTAINING PROTEIN"/>
    <property type="match status" value="1"/>
</dbReference>
<dbReference type="EMBL" id="CP019640">
    <property type="protein sequence ID" value="AQQ52507.1"/>
    <property type="molecule type" value="Genomic_DNA"/>
</dbReference>
<evidence type="ECO:0000256" key="2">
    <source>
        <dbReference type="ARBA" id="ARBA00023002"/>
    </source>
</evidence>
<evidence type="ECO:0000256" key="4">
    <source>
        <dbReference type="RuleBase" id="RU003719"/>
    </source>
</evidence>
<evidence type="ECO:0000313" key="8">
    <source>
        <dbReference type="Proteomes" id="UP000188184"/>
    </source>
</evidence>
<dbReference type="Proteomes" id="UP000188184">
    <property type="component" value="Chromosome"/>
</dbReference>
<dbReference type="RefSeq" id="WP_077588391.1">
    <property type="nucleotide sequence ID" value="NZ_CP019640.1"/>
</dbReference>
<sequence length="319" mass="36070">MTKERSTIVLFTFVPKEQQQRRLLDEFPDVTFLFTYHDKSRLEEAEIIVTYGEDLAEKDIDRAKKLKWIMVASAGIEKMPASTIQKKGITVSNVRGIHKTPMSESVLAHLLALKRSLPFIYEQQRKGEWNRKSGATELAGSTALILGPGAIGSEIGRLLQAFGVRTIGCNRSGNNANFMEKTVPYPELMAVLPEADVVISVLPSTPETRHLLTEAHFYAMKDNAVFMNFGRGDLVSDQVLIHALEEKLISWAVLDVFETEPLPKDHPFWTMDNVIVSPHVSSHSTKYVERSLDIFIPNLKKWLKGKRDFTNIVNLERGY</sequence>
<evidence type="ECO:0000256" key="1">
    <source>
        <dbReference type="ARBA" id="ARBA00005854"/>
    </source>
</evidence>
<dbReference type="PANTHER" id="PTHR43333:SF1">
    <property type="entry name" value="D-ISOMER SPECIFIC 2-HYDROXYACID DEHYDROGENASE NAD-BINDING DOMAIN-CONTAINING PROTEIN"/>
    <property type="match status" value="1"/>
</dbReference>
<dbReference type="Gene3D" id="3.40.50.720">
    <property type="entry name" value="NAD(P)-binding Rossmann-like Domain"/>
    <property type="match status" value="2"/>
</dbReference>
<dbReference type="SUPFAM" id="SSF52283">
    <property type="entry name" value="Formate/glycerate dehydrogenase catalytic domain-like"/>
    <property type="match status" value="1"/>
</dbReference>
<dbReference type="Pfam" id="PF00389">
    <property type="entry name" value="2-Hacid_dh"/>
    <property type="match status" value="1"/>
</dbReference>
<dbReference type="FunFam" id="3.40.50.720:FF:000363">
    <property type="entry name" value="D-isomer specific 2-hydroxyacid dehydrogenase"/>
    <property type="match status" value="1"/>
</dbReference>
<accession>A0A1Q2KXG4</accession>
<evidence type="ECO:0000259" key="5">
    <source>
        <dbReference type="Pfam" id="PF00389"/>
    </source>
</evidence>
<dbReference type="GO" id="GO:0051287">
    <property type="term" value="F:NAD binding"/>
    <property type="evidence" value="ECO:0007669"/>
    <property type="project" value="InterPro"/>
</dbReference>
<dbReference type="GO" id="GO:0016616">
    <property type="term" value="F:oxidoreductase activity, acting on the CH-OH group of donors, NAD or NADP as acceptor"/>
    <property type="evidence" value="ECO:0007669"/>
    <property type="project" value="InterPro"/>
</dbReference>
<dbReference type="OrthoDB" id="9805416at2"/>
<dbReference type="InterPro" id="IPR006140">
    <property type="entry name" value="D-isomer_DH_NAD-bd"/>
</dbReference>
<evidence type="ECO:0000259" key="6">
    <source>
        <dbReference type="Pfam" id="PF02826"/>
    </source>
</evidence>
<evidence type="ECO:0000313" key="7">
    <source>
        <dbReference type="EMBL" id="AQQ52507.1"/>
    </source>
</evidence>
<gene>
    <name evidence="7" type="ORF">B0X71_04870</name>
</gene>
<keyword evidence="8" id="KW-1185">Reference proteome</keyword>
<feature type="domain" description="D-isomer specific 2-hydroxyacid dehydrogenase catalytic" evidence="5">
    <location>
        <begin position="29"/>
        <end position="313"/>
    </location>
</feature>
<proteinExistence type="inferred from homology"/>
<keyword evidence="2 4" id="KW-0560">Oxidoreductase</keyword>
<feature type="domain" description="D-isomer specific 2-hydroxyacid dehydrogenase NAD-binding" evidence="6">
    <location>
        <begin position="107"/>
        <end position="281"/>
    </location>
</feature>
<name>A0A1Q2KXG4_9BACL</name>
<evidence type="ECO:0000256" key="3">
    <source>
        <dbReference type="ARBA" id="ARBA00023027"/>
    </source>
</evidence>
<keyword evidence="3" id="KW-0520">NAD</keyword>
<dbReference type="SUPFAM" id="SSF51735">
    <property type="entry name" value="NAD(P)-binding Rossmann-fold domains"/>
    <property type="match status" value="1"/>
</dbReference>
<organism evidence="7 8">
    <name type="scientific">Planococcus lenghuensis</name>
    <dbReference type="NCBI Taxonomy" id="2213202"/>
    <lineage>
        <taxon>Bacteria</taxon>
        <taxon>Bacillati</taxon>
        <taxon>Bacillota</taxon>
        <taxon>Bacilli</taxon>
        <taxon>Bacillales</taxon>
        <taxon>Caryophanaceae</taxon>
        <taxon>Planococcus</taxon>
    </lineage>
</organism>
<dbReference type="AlphaFoldDB" id="A0A1Q2KXG4"/>
<dbReference type="CDD" id="cd05300">
    <property type="entry name" value="2-Hacid_dh_1"/>
    <property type="match status" value="1"/>
</dbReference>
<reference evidence="7 8" key="1">
    <citation type="submission" date="2017-02" db="EMBL/GenBank/DDBJ databases">
        <title>The complete genomic sequence of a novel cold adapted crude oil-degrading bacterium Planococcus qaidamina Y42.</title>
        <authorList>
            <person name="Yang R."/>
        </authorList>
    </citation>
    <scope>NUCLEOTIDE SEQUENCE [LARGE SCALE GENOMIC DNA]</scope>
    <source>
        <strain evidence="7 8">Y42</strain>
    </source>
</reference>
<comment type="similarity">
    <text evidence="1 4">Belongs to the D-isomer specific 2-hydroxyacid dehydrogenase family.</text>
</comment>
<dbReference type="KEGG" id="pmar:B0X71_04870"/>